<evidence type="ECO:0000313" key="2">
    <source>
        <dbReference type="Proteomes" id="UP000004982"/>
    </source>
</evidence>
<dbReference type="Proteomes" id="UP000004982">
    <property type="component" value="Unassembled WGS sequence"/>
</dbReference>
<accession>A0AA36UGT1</accession>
<dbReference type="AlphaFoldDB" id="A0AA36UGT1"/>
<evidence type="ECO:0000313" key="1">
    <source>
        <dbReference type="EMBL" id="EGQ74981.1"/>
    </source>
</evidence>
<dbReference type="EMBL" id="AFQE01000130">
    <property type="protein sequence ID" value="EGQ74981.1"/>
    <property type="molecule type" value="Genomic_DNA"/>
</dbReference>
<protein>
    <submittedName>
        <fullName evidence="1">Uncharacterized protein</fullName>
    </submittedName>
</protein>
<gene>
    <name evidence="1" type="ORF">HMPREF9418_2611</name>
</gene>
<name>A0AA36UGT1_9NEIS</name>
<organism evidence="1 2">
    <name type="scientific">Neisseria macacae ATCC 33926</name>
    <dbReference type="NCBI Taxonomy" id="997348"/>
    <lineage>
        <taxon>Bacteria</taxon>
        <taxon>Pseudomonadati</taxon>
        <taxon>Pseudomonadota</taxon>
        <taxon>Betaproteobacteria</taxon>
        <taxon>Neisseriales</taxon>
        <taxon>Neisseriaceae</taxon>
        <taxon>Neisseria</taxon>
    </lineage>
</organism>
<proteinExistence type="predicted"/>
<reference evidence="1 2" key="1">
    <citation type="submission" date="2011-05" db="EMBL/GenBank/DDBJ databases">
        <authorList>
            <person name="Muzny D."/>
            <person name="Qin X."/>
            <person name="Deng J."/>
            <person name="Jiang H."/>
            <person name="Liu Y."/>
            <person name="Qu J."/>
            <person name="Song X.-Z."/>
            <person name="Zhang L."/>
            <person name="Thornton R."/>
            <person name="Coyle M."/>
            <person name="Francisco L."/>
            <person name="Jackson L."/>
            <person name="Javaid M."/>
            <person name="Korchina V."/>
            <person name="Kovar C."/>
            <person name="Mata R."/>
            <person name="Mathew T."/>
            <person name="Ngo R."/>
            <person name="Nguyen L."/>
            <person name="Nguyen N."/>
            <person name="Okwuonu G."/>
            <person name="Ongeri F."/>
            <person name="Pham C."/>
            <person name="Simmons D."/>
            <person name="Wilczek-Boney K."/>
            <person name="Hale W."/>
            <person name="Jakkamsetti A."/>
            <person name="Pham P."/>
            <person name="Ruth R."/>
            <person name="San Lucas F."/>
            <person name="Warren J."/>
            <person name="Zhang J."/>
            <person name="Zhao Z."/>
            <person name="Zhou C."/>
            <person name="Zhu D."/>
            <person name="Lee S."/>
            <person name="Bess C."/>
            <person name="Blankenburg K."/>
            <person name="Forbes L."/>
            <person name="Fu Q."/>
            <person name="Gubbala S."/>
            <person name="Hirani K."/>
            <person name="Jayaseelan J.C."/>
            <person name="Lara F."/>
            <person name="Munidasa M."/>
            <person name="Palculict T."/>
            <person name="Patil S."/>
            <person name="Pu L.-L."/>
            <person name="Saada N."/>
            <person name="Tang L."/>
            <person name="Weissenberger G."/>
            <person name="Zhu Y."/>
            <person name="Hemphill L."/>
            <person name="Shang Y."/>
            <person name="Youmans B."/>
            <person name="Ayvaz T."/>
            <person name="Ross M."/>
            <person name="Santibanez J."/>
            <person name="Aqrawi P."/>
            <person name="Gross S."/>
            <person name="Joshi V."/>
            <person name="Fowler G."/>
            <person name="Nazareth L."/>
            <person name="Reid J."/>
            <person name="Worley K."/>
            <person name="Petrosino J."/>
            <person name="Highlander S."/>
            <person name="Gibbs R."/>
        </authorList>
    </citation>
    <scope>NUCLEOTIDE SEQUENCE [LARGE SCALE GENOMIC DNA]</scope>
    <source>
        <strain evidence="1 2">ATCC 33926</strain>
    </source>
</reference>
<comment type="caution">
    <text evidence="1">The sequence shown here is derived from an EMBL/GenBank/DDBJ whole genome shotgun (WGS) entry which is preliminary data.</text>
</comment>
<sequence>MPAVPPALVDVAAFYAAFDFAIDLCRTALSGLGGAGVEEQEGGGEEDEFFHAGFLWLDGRGGRLKRNNIVD</sequence>